<sequence length="150" mass="17004">MARRGVTTNLAVSVYFDDRTRTQEEAIDDLHQVLHDAQEAGHFAHHLIEIAFGGDHDPEPFIPAGAEEDDRKDGGREEDWTPQFERWRHGGWYVTNIRYPSGAVGCVSRNYPDGKWRIACDPRPDGHSHTYPTRDAAARAERDLVQGLPE</sequence>
<dbReference type="RefSeq" id="WP_189243967.1">
    <property type="nucleotide sequence ID" value="NZ_BMQP01000060.1"/>
</dbReference>
<organism evidence="2 3">
    <name type="scientific">Planobispora rosea</name>
    <dbReference type="NCBI Taxonomy" id="35762"/>
    <lineage>
        <taxon>Bacteria</taxon>
        <taxon>Bacillati</taxon>
        <taxon>Actinomycetota</taxon>
        <taxon>Actinomycetes</taxon>
        <taxon>Streptosporangiales</taxon>
        <taxon>Streptosporangiaceae</taxon>
        <taxon>Planobispora</taxon>
    </lineage>
</organism>
<evidence type="ECO:0000313" key="2">
    <source>
        <dbReference type="EMBL" id="GIH88883.1"/>
    </source>
</evidence>
<name>A0A8J3S7T7_PLARO</name>
<protein>
    <submittedName>
        <fullName evidence="2">Uncharacterized protein</fullName>
    </submittedName>
</protein>
<dbReference type="Proteomes" id="UP000655044">
    <property type="component" value="Unassembled WGS sequence"/>
</dbReference>
<dbReference type="EMBL" id="BOOI01000093">
    <property type="protein sequence ID" value="GIH88883.1"/>
    <property type="molecule type" value="Genomic_DNA"/>
</dbReference>
<evidence type="ECO:0000256" key="1">
    <source>
        <dbReference type="SAM" id="MobiDB-lite"/>
    </source>
</evidence>
<proteinExistence type="predicted"/>
<gene>
    <name evidence="2" type="ORF">Pro02_72910</name>
</gene>
<accession>A0A8J3S7T7</accession>
<feature type="compositionally biased region" description="Basic and acidic residues" evidence="1">
    <location>
        <begin position="69"/>
        <end position="79"/>
    </location>
</feature>
<dbReference type="AlphaFoldDB" id="A0A8J3S7T7"/>
<evidence type="ECO:0000313" key="3">
    <source>
        <dbReference type="Proteomes" id="UP000655044"/>
    </source>
</evidence>
<reference evidence="2" key="1">
    <citation type="submission" date="2021-01" db="EMBL/GenBank/DDBJ databases">
        <title>Whole genome shotgun sequence of Planobispora rosea NBRC 15558.</title>
        <authorList>
            <person name="Komaki H."/>
            <person name="Tamura T."/>
        </authorList>
    </citation>
    <scope>NUCLEOTIDE SEQUENCE</scope>
    <source>
        <strain evidence="2">NBRC 15558</strain>
    </source>
</reference>
<keyword evidence="3" id="KW-1185">Reference proteome</keyword>
<feature type="region of interest" description="Disordered" evidence="1">
    <location>
        <begin position="55"/>
        <end position="80"/>
    </location>
</feature>
<comment type="caution">
    <text evidence="2">The sequence shown here is derived from an EMBL/GenBank/DDBJ whole genome shotgun (WGS) entry which is preliminary data.</text>
</comment>